<evidence type="ECO:0000259" key="11">
    <source>
        <dbReference type="Pfam" id="PF20259"/>
    </source>
</evidence>
<keyword evidence="2 9" id="KW-0808">Transferase</keyword>
<reference evidence="12 13" key="1">
    <citation type="submission" date="2019-10" db="EMBL/GenBank/DDBJ databases">
        <title>Extracellular Electron Transfer in a Candidatus Methanoperedens spp. Enrichment Culture.</title>
        <authorList>
            <person name="Berger S."/>
            <person name="Rangel Shaw D."/>
            <person name="Berben T."/>
            <person name="In 'T Zandt M."/>
            <person name="Frank J."/>
            <person name="Reimann J."/>
            <person name="Jetten M.S.M."/>
            <person name="Welte C.U."/>
        </authorList>
    </citation>
    <scope>NUCLEOTIDE SEQUENCE [LARGE SCALE GENOMIC DNA]</scope>
    <source>
        <strain evidence="12">SB12</strain>
    </source>
</reference>
<evidence type="ECO:0000256" key="4">
    <source>
        <dbReference type="ARBA" id="ARBA00022741"/>
    </source>
</evidence>
<comment type="similarity">
    <text evidence="9">Belongs to the MnmA/TRMU family.</text>
</comment>
<dbReference type="EMBL" id="WBUI01000006">
    <property type="protein sequence ID" value="KAB2933216.1"/>
    <property type="molecule type" value="Genomic_DNA"/>
</dbReference>
<dbReference type="Pfam" id="PF03054">
    <property type="entry name" value="tRNA_Me_trans"/>
    <property type="match status" value="1"/>
</dbReference>
<dbReference type="InterPro" id="IPR046884">
    <property type="entry name" value="MnmA-like_central"/>
</dbReference>
<dbReference type="CDD" id="cd01998">
    <property type="entry name" value="MnmA_TRMU-like"/>
    <property type="match status" value="1"/>
</dbReference>
<evidence type="ECO:0000256" key="6">
    <source>
        <dbReference type="ARBA" id="ARBA00022884"/>
    </source>
</evidence>
<dbReference type="InterPro" id="IPR023382">
    <property type="entry name" value="MnmA-like_central_sf"/>
</dbReference>
<dbReference type="PANTHER" id="PTHR11933:SF5">
    <property type="entry name" value="MITOCHONDRIAL TRNA-SPECIFIC 2-THIOURIDYLASE 1"/>
    <property type="match status" value="1"/>
</dbReference>
<dbReference type="GO" id="GO:0103016">
    <property type="term" value="F:tRNA-uridine 2-sulfurtransferase activity"/>
    <property type="evidence" value="ECO:0007669"/>
    <property type="project" value="UniProtKB-EC"/>
</dbReference>
<evidence type="ECO:0000313" key="12">
    <source>
        <dbReference type="EMBL" id="KAB2933216.1"/>
    </source>
</evidence>
<comment type="caution">
    <text evidence="9">Lacks conserved residue(s) required for the propagation of feature annotation.</text>
</comment>
<comment type="function">
    <text evidence="9">Catalyzes the 2-thiolation of uridine at the wobble position (U34) of tRNA, leading to the formation of s(2)U34.</text>
</comment>
<accession>A0A833H2J1</accession>
<dbReference type="GO" id="GO:0002143">
    <property type="term" value="P:tRNA wobble position uridine thiolation"/>
    <property type="evidence" value="ECO:0007669"/>
    <property type="project" value="TreeGrafter"/>
</dbReference>
<feature type="binding site" evidence="9">
    <location>
        <position position="143"/>
    </location>
    <ligand>
        <name>ATP</name>
        <dbReference type="ChEBI" id="CHEBI:30616"/>
    </ligand>
</feature>
<dbReference type="AlphaFoldDB" id="A0A833H2J1"/>
<proteinExistence type="inferred from homology"/>
<feature type="active site" description="Nucleophile" evidence="9">
    <location>
        <position position="119"/>
    </location>
</feature>
<dbReference type="GO" id="GO:0005524">
    <property type="term" value="F:ATP binding"/>
    <property type="evidence" value="ECO:0007669"/>
    <property type="project" value="UniProtKB-KW"/>
</dbReference>
<evidence type="ECO:0000313" key="13">
    <source>
        <dbReference type="Proteomes" id="UP000460298"/>
    </source>
</evidence>
<dbReference type="SUPFAM" id="SSF52402">
    <property type="entry name" value="Adenine nucleotide alpha hydrolases-like"/>
    <property type="match status" value="1"/>
</dbReference>
<feature type="binding site" evidence="9">
    <location>
        <begin position="24"/>
        <end position="31"/>
    </location>
    <ligand>
        <name>ATP</name>
        <dbReference type="ChEBI" id="CHEBI:30616"/>
    </ligand>
</feature>
<evidence type="ECO:0000256" key="8">
    <source>
        <dbReference type="ARBA" id="ARBA00051542"/>
    </source>
</evidence>
<dbReference type="Pfam" id="PF20258">
    <property type="entry name" value="tRNA_Me_trans_C"/>
    <property type="match status" value="1"/>
</dbReference>
<evidence type="ECO:0000256" key="2">
    <source>
        <dbReference type="ARBA" id="ARBA00022679"/>
    </source>
</evidence>
<feature type="site" description="Interaction with tRNA" evidence="9">
    <location>
        <position position="144"/>
    </location>
</feature>
<feature type="active site" description="Cysteine persulfide intermediate" evidence="9">
    <location>
        <position position="216"/>
    </location>
</feature>
<evidence type="ECO:0000256" key="5">
    <source>
        <dbReference type="ARBA" id="ARBA00022840"/>
    </source>
</evidence>
<dbReference type="InterPro" id="IPR004506">
    <property type="entry name" value="MnmA-like"/>
</dbReference>
<dbReference type="GO" id="GO:0005737">
    <property type="term" value="C:cytoplasm"/>
    <property type="evidence" value="ECO:0007669"/>
    <property type="project" value="UniProtKB-SubCell"/>
</dbReference>
<dbReference type="GO" id="GO:0000049">
    <property type="term" value="F:tRNA binding"/>
    <property type="evidence" value="ECO:0007669"/>
    <property type="project" value="UniProtKB-KW"/>
</dbReference>
<protein>
    <recommendedName>
        <fullName evidence="9">tRNA-specific 2-thiouridylase MnmA</fullName>
        <ecNumber evidence="9">2.8.1.13</ecNumber>
    </recommendedName>
</protein>
<dbReference type="InterPro" id="IPR046885">
    <property type="entry name" value="MnmA-like_C"/>
</dbReference>
<keyword evidence="1 9" id="KW-0820">tRNA-binding</keyword>
<feature type="region of interest" description="Interaction with tRNA" evidence="9">
    <location>
        <begin position="166"/>
        <end position="168"/>
    </location>
</feature>
<name>A0A833H2J1_9LEPT</name>
<dbReference type="Proteomes" id="UP000460298">
    <property type="component" value="Unassembled WGS sequence"/>
</dbReference>
<dbReference type="Pfam" id="PF20259">
    <property type="entry name" value="tRNA_Me_trans_M"/>
    <property type="match status" value="1"/>
</dbReference>
<feature type="binding site" evidence="9">
    <location>
        <position position="50"/>
    </location>
    <ligand>
        <name>ATP</name>
        <dbReference type="ChEBI" id="CHEBI:30616"/>
    </ligand>
</feature>
<dbReference type="Gene3D" id="2.30.30.280">
    <property type="entry name" value="Adenine nucleotide alpha hydrolases-like domains"/>
    <property type="match status" value="1"/>
</dbReference>
<comment type="caution">
    <text evidence="12">The sequence shown here is derived from an EMBL/GenBank/DDBJ whole genome shotgun (WGS) entry which is preliminary data.</text>
</comment>
<dbReference type="EC" id="2.8.1.13" evidence="9"/>
<feature type="region of interest" description="Interaction with tRNA" evidence="9">
    <location>
        <begin position="330"/>
        <end position="331"/>
    </location>
</feature>
<dbReference type="NCBIfam" id="TIGR00420">
    <property type="entry name" value="trmU"/>
    <property type="match status" value="1"/>
</dbReference>
<dbReference type="Gene3D" id="2.40.30.10">
    <property type="entry name" value="Translation factors"/>
    <property type="match status" value="1"/>
</dbReference>
<evidence type="ECO:0000256" key="1">
    <source>
        <dbReference type="ARBA" id="ARBA00022555"/>
    </source>
</evidence>
<keyword evidence="7 9" id="KW-1015">Disulfide bond</keyword>
<keyword evidence="4 9" id="KW-0547">Nucleotide-binding</keyword>
<dbReference type="HAMAP" id="MF_00144">
    <property type="entry name" value="tRNA_thiouridyl_MnmA"/>
    <property type="match status" value="1"/>
</dbReference>
<dbReference type="FunFam" id="3.40.50.620:FF:000115">
    <property type="entry name" value="tRNA-specific 2-thiouridylase MnmA"/>
    <property type="match status" value="1"/>
</dbReference>
<dbReference type="PANTHER" id="PTHR11933">
    <property type="entry name" value="TRNA 5-METHYLAMINOMETHYL-2-THIOURIDYLATE -METHYLTRANSFERASE"/>
    <property type="match status" value="1"/>
</dbReference>
<feature type="domain" description="tRNA-specific 2-thiouridylase MnmA-like central" evidence="11">
    <location>
        <begin position="225"/>
        <end position="280"/>
    </location>
</feature>
<keyword evidence="6 9" id="KW-0694">RNA-binding</keyword>
<evidence type="ECO:0000256" key="3">
    <source>
        <dbReference type="ARBA" id="ARBA00022694"/>
    </source>
</evidence>
<comment type="subcellular location">
    <subcellularLocation>
        <location evidence="9">Cytoplasm</location>
    </subcellularLocation>
</comment>
<dbReference type="InterPro" id="IPR014729">
    <property type="entry name" value="Rossmann-like_a/b/a_fold"/>
</dbReference>
<comment type="catalytic activity">
    <reaction evidence="8 9">
        <text>S-sulfanyl-L-cysteinyl-[protein] + uridine(34) in tRNA + AH2 + ATP = 2-thiouridine(34) in tRNA + L-cysteinyl-[protein] + A + AMP + diphosphate + H(+)</text>
        <dbReference type="Rhea" id="RHEA:47032"/>
        <dbReference type="Rhea" id="RHEA-COMP:10131"/>
        <dbReference type="Rhea" id="RHEA-COMP:11726"/>
        <dbReference type="Rhea" id="RHEA-COMP:11727"/>
        <dbReference type="Rhea" id="RHEA-COMP:11728"/>
        <dbReference type="ChEBI" id="CHEBI:13193"/>
        <dbReference type="ChEBI" id="CHEBI:15378"/>
        <dbReference type="ChEBI" id="CHEBI:17499"/>
        <dbReference type="ChEBI" id="CHEBI:29950"/>
        <dbReference type="ChEBI" id="CHEBI:30616"/>
        <dbReference type="ChEBI" id="CHEBI:33019"/>
        <dbReference type="ChEBI" id="CHEBI:61963"/>
        <dbReference type="ChEBI" id="CHEBI:65315"/>
        <dbReference type="ChEBI" id="CHEBI:87170"/>
        <dbReference type="ChEBI" id="CHEBI:456215"/>
        <dbReference type="EC" id="2.8.1.13"/>
    </reaction>
</comment>
<dbReference type="NCBIfam" id="NF001138">
    <property type="entry name" value="PRK00143.1"/>
    <property type="match status" value="1"/>
</dbReference>
<feature type="site" description="Interaction with tRNA" evidence="9">
    <location>
        <position position="375"/>
    </location>
</feature>
<evidence type="ECO:0000256" key="9">
    <source>
        <dbReference type="HAMAP-Rule" id="MF_00144"/>
    </source>
</evidence>
<gene>
    <name evidence="9 12" type="primary">mnmA</name>
    <name evidence="12" type="ORF">F9K24_07670</name>
</gene>
<evidence type="ECO:0000259" key="10">
    <source>
        <dbReference type="Pfam" id="PF20258"/>
    </source>
</evidence>
<feature type="domain" description="tRNA-specific 2-thiouridylase MnmA-like C-terminal" evidence="10">
    <location>
        <begin position="311"/>
        <end position="380"/>
    </location>
</feature>
<sequence>MQHMPSSLEEDNPAPPAGSRVVVAMSGGVDSAVVALMLRERGYDVVGVNLRVWEYEASCDPRKKSCCSPEDIQDARVVGMQIDIPFYVLRMEKVFEEKVMDRFVRDYSHARTPNPCVECNTFVKFGALFSKARDLNIETIATGHYAGIRRLPNGRYAIRTGRDERKNQAYYLYGLSQEVLKATYFPLADMTKAEVRDIARRHGLVVADKEESQEICFIPDNDYREFLKKKGVAFTPGYFRDEEGRILGKHSGREKFTVGQRKGLGIAWKEPLYVLRIEESGDVILGPVDRTLCTDFVVEQVHCMGLSEEELKNLTPASSASSIEARVQVRYRSTPVRCRVSFLEESSEISFNGLPVGMRLHVELLEPVSSVTPGQSAVFFPPLETTPSDWVMMGGIIALH</sequence>
<keyword evidence="9" id="KW-0963">Cytoplasm</keyword>
<keyword evidence="3 9" id="KW-0819">tRNA processing</keyword>
<evidence type="ECO:0000256" key="7">
    <source>
        <dbReference type="ARBA" id="ARBA00023157"/>
    </source>
</evidence>
<feature type="disulfide bond" description="Alternate" evidence="9">
    <location>
        <begin position="119"/>
        <end position="216"/>
    </location>
</feature>
<keyword evidence="5 9" id="KW-0067">ATP-binding</keyword>
<dbReference type="Gene3D" id="3.40.50.620">
    <property type="entry name" value="HUPs"/>
    <property type="match status" value="1"/>
</dbReference>
<organism evidence="12 13">
    <name type="scientific">Leptonema illini</name>
    <dbReference type="NCBI Taxonomy" id="183"/>
    <lineage>
        <taxon>Bacteria</taxon>
        <taxon>Pseudomonadati</taxon>
        <taxon>Spirochaetota</taxon>
        <taxon>Spirochaetia</taxon>
        <taxon>Leptospirales</taxon>
        <taxon>Leptospiraceae</taxon>
        <taxon>Leptonema</taxon>
    </lineage>
</organism>